<dbReference type="GO" id="GO:0072559">
    <property type="term" value="C:NLRP3 inflammasome complex"/>
    <property type="evidence" value="ECO:0007669"/>
    <property type="project" value="TreeGrafter"/>
</dbReference>
<dbReference type="InterPro" id="IPR033139">
    <property type="entry name" value="Caspase_cys_AS"/>
</dbReference>
<dbReference type="SMART" id="SM00115">
    <property type="entry name" value="CASc"/>
    <property type="match status" value="2"/>
</dbReference>
<dbReference type="InterPro" id="IPR011600">
    <property type="entry name" value="Pept_C14_caspase"/>
</dbReference>
<dbReference type="InterPro" id="IPR029030">
    <property type="entry name" value="Caspase-like_dom_sf"/>
</dbReference>
<proteinExistence type="inferred from homology"/>
<dbReference type="AlphaFoldDB" id="A0A6P7JG70"/>
<evidence type="ECO:0000313" key="6">
    <source>
        <dbReference type="Proteomes" id="UP000515145"/>
    </source>
</evidence>
<dbReference type="PROSITE" id="PS50207">
    <property type="entry name" value="CASPASE_P10"/>
    <property type="match status" value="2"/>
</dbReference>
<dbReference type="InterPro" id="IPR002138">
    <property type="entry name" value="Pept_C14_p10"/>
</dbReference>
<feature type="domain" description="Caspase family p20" evidence="4">
    <location>
        <begin position="135"/>
        <end position="269"/>
    </location>
</feature>
<dbReference type="GO" id="GO:0004197">
    <property type="term" value="F:cysteine-type endopeptidase activity"/>
    <property type="evidence" value="ECO:0007669"/>
    <property type="project" value="InterPro"/>
</dbReference>
<keyword evidence="6" id="KW-1185">Reference proteome</keyword>
<feature type="domain" description="Caspase family p10" evidence="3">
    <location>
        <begin position="687"/>
        <end position="774"/>
    </location>
</feature>
<dbReference type="GO" id="GO:0072557">
    <property type="term" value="C:IPAF inflammasome complex"/>
    <property type="evidence" value="ECO:0007669"/>
    <property type="project" value="TreeGrafter"/>
</dbReference>
<evidence type="ECO:0000256" key="2">
    <source>
        <dbReference type="RuleBase" id="RU003971"/>
    </source>
</evidence>
<dbReference type="InterPro" id="IPR015917">
    <property type="entry name" value="Pept_C14A"/>
</dbReference>
<dbReference type="GO" id="GO:0042981">
    <property type="term" value="P:regulation of apoptotic process"/>
    <property type="evidence" value="ECO:0007669"/>
    <property type="project" value="InterPro"/>
</dbReference>
<dbReference type="InParanoid" id="A0A6P7JG70"/>
<dbReference type="Gene3D" id="1.10.533.10">
    <property type="entry name" value="Death Domain, Fas"/>
    <property type="match status" value="2"/>
</dbReference>
<dbReference type="SMART" id="SM00114">
    <property type="entry name" value="CARD"/>
    <property type="match status" value="2"/>
</dbReference>
<dbReference type="OrthoDB" id="6097640at2759"/>
<dbReference type="SUPFAM" id="SSF47986">
    <property type="entry name" value="DEATH domain"/>
    <property type="match status" value="2"/>
</dbReference>
<comment type="similarity">
    <text evidence="1 2">Belongs to the peptidase C14A family.</text>
</comment>
<dbReference type="Pfam" id="PF00619">
    <property type="entry name" value="CARD"/>
    <property type="match status" value="2"/>
</dbReference>
<dbReference type="PRINTS" id="PR00376">
    <property type="entry name" value="IL1BCENZYME"/>
</dbReference>
<dbReference type="GO" id="GO:0050727">
    <property type="term" value="P:regulation of inflammatory response"/>
    <property type="evidence" value="ECO:0007669"/>
    <property type="project" value="TreeGrafter"/>
</dbReference>
<dbReference type="CDD" id="cd08325">
    <property type="entry name" value="CARD_CASP1-like"/>
    <property type="match status" value="1"/>
</dbReference>
<evidence type="ECO:0000256" key="1">
    <source>
        <dbReference type="ARBA" id="ARBA00010134"/>
    </source>
</evidence>
<dbReference type="PROSITE" id="PS50208">
    <property type="entry name" value="CASPASE_P20"/>
    <property type="match status" value="2"/>
</dbReference>
<dbReference type="InterPro" id="IPR011029">
    <property type="entry name" value="DEATH-like_dom_sf"/>
</dbReference>
<feature type="domain" description="CARD" evidence="5">
    <location>
        <begin position="396"/>
        <end position="481"/>
    </location>
</feature>
<dbReference type="SUPFAM" id="SSF52129">
    <property type="entry name" value="Caspase-like"/>
    <property type="match status" value="2"/>
</dbReference>
<dbReference type="PROSITE" id="PS01122">
    <property type="entry name" value="CASPASE_CYS"/>
    <property type="match status" value="2"/>
</dbReference>
<evidence type="ECO:0000259" key="4">
    <source>
        <dbReference type="PROSITE" id="PS50208"/>
    </source>
</evidence>
<dbReference type="PANTHER" id="PTHR47901">
    <property type="entry name" value="CASPASE RECRUITMENT DOMAIN-CONTAINING PROTEIN 18"/>
    <property type="match status" value="1"/>
</dbReference>
<dbReference type="InterPro" id="IPR001315">
    <property type="entry name" value="CARD"/>
</dbReference>
<protein>
    <submittedName>
        <fullName evidence="7">Caspase-1-like</fullName>
    </submittedName>
</protein>
<feature type="domain" description="Caspase family p10" evidence="3">
    <location>
        <begin position="303"/>
        <end position="390"/>
    </location>
</feature>
<dbReference type="Proteomes" id="UP000515145">
    <property type="component" value="Chromosome 13"/>
</dbReference>
<dbReference type="GO" id="GO:0006508">
    <property type="term" value="P:proteolysis"/>
    <property type="evidence" value="ECO:0007669"/>
    <property type="project" value="InterPro"/>
</dbReference>
<organism evidence="6 7">
    <name type="scientific">Parambassis ranga</name>
    <name type="common">Indian glassy fish</name>
    <dbReference type="NCBI Taxonomy" id="210632"/>
    <lineage>
        <taxon>Eukaryota</taxon>
        <taxon>Metazoa</taxon>
        <taxon>Chordata</taxon>
        <taxon>Craniata</taxon>
        <taxon>Vertebrata</taxon>
        <taxon>Euteleostomi</taxon>
        <taxon>Actinopterygii</taxon>
        <taxon>Neopterygii</taxon>
        <taxon>Teleostei</taxon>
        <taxon>Neoteleostei</taxon>
        <taxon>Acanthomorphata</taxon>
        <taxon>Ovalentaria</taxon>
        <taxon>Ambassidae</taxon>
        <taxon>Parambassis</taxon>
    </lineage>
</organism>
<name>A0A6P7JG70_9TELE</name>
<feature type="domain" description="CARD" evidence="5">
    <location>
        <begin position="1"/>
        <end position="91"/>
    </location>
</feature>
<gene>
    <name evidence="7" type="primary">LOC114445149</name>
</gene>
<dbReference type="GO" id="GO:0097169">
    <property type="term" value="C:AIM2 inflammasome complex"/>
    <property type="evidence" value="ECO:0007669"/>
    <property type="project" value="TreeGrafter"/>
</dbReference>
<dbReference type="RefSeq" id="XP_028275909.1">
    <property type="nucleotide sequence ID" value="XM_028420108.1"/>
</dbReference>
<dbReference type="Pfam" id="PF00656">
    <property type="entry name" value="Peptidase_C14"/>
    <property type="match status" value="2"/>
</dbReference>
<dbReference type="PROSITE" id="PS50209">
    <property type="entry name" value="CARD"/>
    <property type="match status" value="2"/>
</dbReference>
<accession>A0A6P7JG70</accession>
<evidence type="ECO:0000259" key="5">
    <source>
        <dbReference type="PROSITE" id="PS50209"/>
    </source>
</evidence>
<dbReference type="CDD" id="cd00032">
    <property type="entry name" value="CASc"/>
    <property type="match status" value="2"/>
</dbReference>
<evidence type="ECO:0000259" key="3">
    <source>
        <dbReference type="PROSITE" id="PS50207"/>
    </source>
</evidence>
<dbReference type="InterPro" id="IPR002398">
    <property type="entry name" value="Pept_C14"/>
</dbReference>
<dbReference type="PANTHER" id="PTHR47901:SF3">
    <property type="entry name" value="CASPASE-1"/>
    <property type="match status" value="1"/>
</dbReference>
<reference evidence="7" key="1">
    <citation type="submission" date="2025-08" db="UniProtKB">
        <authorList>
            <consortium name="RefSeq"/>
        </authorList>
    </citation>
    <scope>IDENTIFICATION</scope>
</reference>
<evidence type="ECO:0000313" key="7">
    <source>
        <dbReference type="RefSeq" id="XP_028275909.1"/>
    </source>
</evidence>
<feature type="domain" description="Caspase family p20" evidence="4">
    <location>
        <begin position="524"/>
        <end position="653"/>
    </location>
</feature>
<sequence length="774" mass="87735">MAAQTLAKIRKKFVDGVTKEVISQLLDDMLEDHILNDGEKESILEENFSRRDKARNLIDTVKRKGDKASKKLVACICCRDPTLSSELGLSCDEAAPSEPPNQEWSLTLKPTTDAFWMEKQKDKNNIYPVTRNSIRNRVALLITNIKFTNENLNRKGAEKDEENMEKLLSDLGYKVVKHTNLTAKEIDEALIQFSKHPNLKETDSVLVVIMSHGKLDKVLGANWKKTISADEEPDEFPINNIYKHLGPQPCGDLVDKPKIIIIQACRGEGEGAVLVCDGVNQAVDCDDVPHQRPAAEENMEDDATRCVHREKDFISLLSSTPDTVSYRQRDRGSILIQYVVDVFNTYACTEDIEKLFTKVMRRFEDFNPGIKRQMATKDRCTFTKAFYFFPGQYKELARVRGRFVDKVSKPLLKQLLDDLLEDGLLNDGEKDSVLEDNSNKADMARALIDMVKRKGDKASRKMIDHIKDRDHSLYSELGLSGPPAAAAPKKEQGWSHTMITTTDSFLRDKQDDQNVYRVAEQAIKHRVALLITNRDFADKRLTRKGAEIDEENMLHLLSKLNYEVVKHRNLTGKQMEEAMRDFSKHPKLKETDSVFVVIMSHGKLGAVLGVNYSAEEADEFPVDKIYKCLDTANCPALRNKPKVIIIQACRGEAGGAVLVSDSAVVSDDLPPPGPAPFADADNIFDDSVKCAHKEKDFISLLSSTPDTVSYRQENLGSFLIQYIIEVFNTYAHEHDIEELFRRVMRRFEDFSAGNKRQMPTKDRCTLTKRFYLCP</sequence>
<dbReference type="Gene3D" id="3.40.50.1460">
    <property type="match status" value="2"/>
</dbReference>
<dbReference type="InterPro" id="IPR001309">
    <property type="entry name" value="Pept_C14_p20"/>
</dbReference>
<dbReference type="GeneID" id="114445149"/>